<dbReference type="SUPFAM" id="SSF56014">
    <property type="entry name" value="Nitrite and sulphite reductase 4Fe-4S domain-like"/>
    <property type="match status" value="2"/>
</dbReference>
<accession>A0A8S1IYR1</accession>
<evidence type="ECO:0000256" key="6">
    <source>
        <dbReference type="ARBA" id="ARBA00022723"/>
    </source>
</evidence>
<dbReference type="AlphaFoldDB" id="A0A8S1IYR1"/>
<dbReference type="NCBIfam" id="NF007125">
    <property type="entry name" value="PRK09566.1"/>
    <property type="match status" value="1"/>
</dbReference>
<dbReference type="GO" id="GO:0051539">
    <property type="term" value="F:4 iron, 4 sulfur cluster binding"/>
    <property type="evidence" value="ECO:0007669"/>
    <property type="project" value="UniProtKB-KW"/>
</dbReference>
<name>A0A8S1IYR1_9CHLO</name>
<evidence type="ECO:0000256" key="13">
    <source>
        <dbReference type="SAM" id="MobiDB-lite"/>
    </source>
</evidence>
<sequence length="604" mass="65895">MGRRLACQAAVESPSEVDLETSGLRHLPQAARDRALAKNANKFEKVKVAKCGSRMWTEIPELAELIRRGETKWEDLELDDIDIRMKWAGLFHRRKRHPGTFMMRLKVPNGELTSAQLRGLGEVVLPYGADGCGDITTRANIQLRGITMAEADRAIDAVQAIGLTSYQTGMDNVRNITGNPIAGLDPHELVDTRPICQEIQDMIVNGGKGNPELVNLPRKLNICVSSTRDDFPHTHINDVGLEAVVEPGSGEVVYNVVIGGYFSVKRNAVSFPIDTSVTREQVTPFCEAVLKVFRDHGERANRQKTRLIWMVEALGIEKFRDLVGEYMGGVQLARSVPVSHAERWERRDLIGVHPQKQAGLCFVGACVPAGRIPTADFFEMADVAERWGDGTVRLTCEENVIFVNVPEGNVEGLLAEPLLQRYRPDAGLLERGLVSCTGSQFCGLALIETKNRAMRLVEALEAELDIPKTVRIHWTGCPNSCGQAQVADIGLMGAPAKLDGKAVEGVKIFLGGKIGEGAELAQEFEAGIPAQEEYLLPKLREILIEKFGATPKASNGAGPGQLGEGEASWWGNLAGKFVATPKASNGAEPGKPGDREGAWWRTSD</sequence>
<protein>
    <recommendedName>
        <fullName evidence="11">Ferredoxin--nitrite reductase, chloroplastic</fullName>
        <ecNumber evidence="10">1.7.7.1</ecNumber>
    </recommendedName>
</protein>
<keyword evidence="6" id="KW-0479">Metal-binding</keyword>
<evidence type="ECO:0000256" key="12">
    <source>
        <dbReference type="ARBA" id="ARBA00048538"/>
    </source>
</evidence>
<dbReference type="InterPro" id="IPR036136">
    <property type="entry name" value="Nit/Sulf_reduc_fer-like_dom_sf"/>
</dbReference>
<dbReference type="InterPro" id="IPR006066">
    <property type="entry name" value="NO2/SO3_Rdtase_FeS/sirohaem_BS"/>
</dbReference>
<evidence type="ECO:0000256" key="7">
    <source>
        <dbReference type="ARBA" id="ARBA00023002"/>
    </source>
</evidence>
<keyword evidence="7" id="KW-0560">Oxidoreductase</keyword>
<dbReference type="Gene3D" id="3.90.480.20">
    <property type="match status" value="1"/>
</dbReference>
<evidence type="ECO:0000256" key="2">
    <source>
        <dbReference type="ARBA" id="ARBA00005096"/>
    </source>
</evidence>
<proteinExistence type="inferred from homology"/>
<feature type="domain" description="Nitrite/sulphite reductase 4Fe-4S" evidence="14">
    <location>
        <begin position="170"/>
        <end position="328"/>
    </location>
</feature>
<dbReference type="Gene3D" id="3.30.413.10">
    <property type="entry name" value="Sulfite Reductase Hemoprotein, domain 1"/>
    <property type="match status" value="2"/>
</dbReference>
<feature type="domain" description="Nitrite/Sulfite reductase ferredoxin-like" evidence="15">
    <location>
        <begin position="94"/>
        <end position="160"/>
    </location>
</feature>
<dbReference type="PANTHER" id="PTHR32439:SF0">
    <property type="entry name" value="FERREDOXIN--NITRITE REDUCTASE, CHLOROPLASTIC"/>
    <property type="match status" value="1"/>
</dbReference>
<dbReference type="PROSITE" id="PS00365">
    <property type="entry name" value="NIR_SIR"/>
    <property type="match status" value="1"/>
</dbReference>
<evidence type="ECO:0000256" key="8">
    <source>
        <dbReference type="ARBA" id="ARBA00023004"/>
    </source>
</evidence>
<dbReference type="OrthoDB" id="432685at2759"/>
<comment type="similarity">
    <text evidence="3">Belongs to the nitrite and sulfite reductase 4Fe-4S domain family.</text>
</comment>
<keyword evidence="5" id="KW-0349">Heme</keyword>
<comment type="cofactor">
    <cofactor evidence="1">
        <name>siroheme</name>
        <dbReference type="ChEBI" id="CHEBI:60052"/>
    </cofactor>
</comment>
<dbReference type="GO" id="GO:0048307">
    <property type="term" value="F:ferredoxin-nitrite reductase activity"/>
    <property type="evidence" value="ECO:0007669"/>
    <property type="project" value="UniProtKB-EC"/>
</dbReference>
<dbReference type="GO" id="GO:0046872">
    <property type="term" value="F:metal ion binding"/>
    <property type="evidence" value="ECO:0007669"/>
    <property type="project" value="UniProtKB-KW"/>
</dbReference>
<evidence type="ECO:0000259" key="15">
    <source>
        <dbReference type="Pfam" id="PF03460"/>
    </source>
</evidence>
<dbReference type="InterPro" id="IPR006067">
    <property type="entry name" value="NO2/SO3_Rdtase_4Fe4S_dom"/>
</dbReference>
<keyword evidence="8" id="KW-0408">Iron</keyword>
<evidence type="ECO:0000256" key="1">
    <source>
        <dbReference type="ARBA" id="ARBA00001929"/>
    </source>
</evidence>
<feature type="compositionally biased region" description="Basic and acidic residues" evidence="13">
    <location>
        <begin position="591"/>
        <end position="604"/>
    </location>
</feature>
<organism evidence="16 17">
    <name type="scientific">Ostreobium quekettii</name>
    <dbReference type="NCBI Taxonomy" id="121088"/>
    <lineage>
        <taxon>Eukaryota</taxon>
        <taxon>Viridiplantae</taxon>
        <taxon>Chlorophyta</taxon>
        <taxon>core chlorophytes</taxon>
        <taxon>Ulvophyceae</taxon>
        <taxon>TCBD clade</taxon>
        <taxon>Bryopsidales</taxon>
        <taxon>Ostreobineae</taxon>
        <taxon>Ostreobiaceae</taxon>
        <taxon>Ostreobium</taxon>
    </lineage>
</organism>
<dbReference type="SUPFAM" id="SSF55124">
    <property type="entry name" value="Nitrite/Sulfite reductase N-terminal domain-like"/>
    <property type="match status" value="2"/>
</dbReference>
<evidence type="ECO:0000256" key="11">
    <source>
        <dbReference type="ARBA" id="ARBA00040459"/>
    </source>
</evidence>
<dbReference type="PRINTS" id="PR00397">
    <property type="entry name" value="SIROHAEM"/>
</dbReference>
<comment type="caution">
    <text evidence="16">The sequence shown here is derived from an EMBL/GenBank/DDBJ whole genome shotgun (WGS) entry which is preliminary data.</text>
</comment>
<evidence type="ECO:0000256" key="10">
    <source>
        <dbReference type="ARBA" id="ARBA00038893"/>
    </source>
</evidence>
<evidence type="ECO:0000256" key="3">
    <source>
        <dbReference type="ARBA" id="ARBA00010429"/>
    </source>
</evidence>
<gene>
    <name evidence="16" type="ORF">OSTQU699_LOCUS4276</name>
</gene>
<evidence type="ECO:0000256" key="4">
    <source>
        <dbReference type="ARBA" id="ARBA00022485"/>
    </source>
</evidence>
<dbReference type="GO" id="GO:0020037">
    <property type="term" value="F:heme binding"/>
    <property type="evidence" value="ECO:0007669"/>
    <property type="project" value="InterPro"/>
</dbReference>
<feature type="domain" description="Nitrite/Sulfite reductase ferredoxin-like" evidence="15">
    <location>
        <begin position="353"/>
        <end position="417"/>
    </location>
</feature>
<evidence type="ECO:0000256" key="5">
    <source>
        <dbReference type="ARBA" id="ARBA00022617"/>
    </source>
</evidence>
<dbReference type="InterPro" id="IPR051329">
    <property type="entry name" value="NIR_SIR_4Fe-4S"/>
</dbReference>
<reference evidence="16" key="1">
    <citation type="submission" date="2020-12" db="EMBL/GenBank/DDBJ databases">
        <authorList>
            <person name="Iha C."/>
        </authorList>
    </citation>
    <scope>NUCLEOTIDE SEQUENCE</scope>
</reference>
<evidence type="ECO:0000313" key="16">
    <source>
        <dbReference type="EMBL" id="CAD7698917.1"/>
    </source>
</evidence>
<evidence type="ECO:0000256" key="9">
    <source>
        <dbReference type="ARBA" id="ARBA00023014"/>
    </source>
</evidence>
<comment type="pathway">
    <text evidence="2">Nitrogen metabolism; nitrate reduction (assimilation).</text>
</comment>
<dbReference type="InterPro" id="IPR005117">
    <property type="entry name" value="NiRdtase/SiRdtase_haem-b_fer"/>
</dbReference>
<comment type="catalytic activity">
    <reaction evidence="12">
        <text>6 oxidized [2Fe-2S]-[ferredoxin] + NH4(+) + 2 H2O = nitrite + 6 reduced [2Fe-2S]-[ferredoxin] + 8 H(+)</text>
        <dbReference type="Rhea" id="RHEA:18041"/>
        <dbReference type="Rhea" id="RHEA-COMP:10000"/>
        <dbReference type="Rhea" id="RHEA-COMP:10001"/>
        <dbReference type="ChEBI" id="CHEBI:15377"/>
        <dbReference type="ChEBI" id="CHEBI:15378"/>
        <dbReference type="ChEBI" id="CHEBI:16301"/>
        <dbReference type="ChEBI" id="CHEBI:28938"/>
        <dbReference type="ChEBI" id="CHEBI:33737"/>
        <dbReference type="ChEBI" id="CHEBI:33738"/>
        <dbReference type="EC" id="1.7.7.1"/>
    </reaction>
</comment>
<feature type="domain" description="Nitrite/sulphite reductase 4Fe-4S" evidence="14">
    <location>
        <begin position="431"/>
        <end position="532"/>
    </location>
</feature>
<evidence type="ECO:0000313" key="17">
    <source>
        <dbReference type="Proteomes" id="UP000708148"/>
    </source>
</evidence>
<dbReference type="Pfam" id="PF01077">
    <property type="entry name" value="NIR_SIR"/>
    <property type="match status" value="2"/>
</dbReference>
<dbReference type="Pfam" id="PF03460">
    <property type="entry name" value="NIR_SIR_ferr"/>
    <property type="match status" value="2"/>
</dbReference>
<evidence type="ECO:0000259" key="14">
    <source>
        <dbReference type="Pfam" id="PF01077"/>
    </source>
</evidence>
<dbReference type="EMBL" id="CAJHUC010000916">
    <property type="protein sequence ID" value="CAD7698917.1"/>
    <property type="molecule type" value="Genomic_DNA"/>
</dbReference>
<dbReference type="EC" id="1.7.7.1" evidence="10"/>
<feature type="region of interest" description="Disordered" evidence="13">
    <location>
        <begin position="580"/>
        <end position="604"/>
    </location>
</feature>
<dbReference type="Proteomes" id="UP000708148">
    <property type="component" value="Unassembled WGS sequence"/>
</dbReference>
<dbReference type="InterPro" id="IPR045854">
    <property type="entry name" value="NO2/SO3_Rdtase_4Fe4S_sf"/>
</dbReference>
<keyword evidence="4" id="KW-0004">4Fe-4S</keyword>
<keyword evidence="17" id="KW-1185">Reference proteome</keyword>
<dbReference type="PANTHER" id="PTHR32439">
    <property type="entry name" value="FERREDOXIN--NITRITE REDUCTASE, CHLOROPLASTIC"/>
    <property type="match status" value="1"/>
</dbReference>
<keyword evidence="9" id="KW-0411">Iron-sulfur</keyword>